<name>A0A9P4YCD2_CRYP1</name>
<dbReference type="OrthoDB" id="3145928at2759"/>
<dbReference type="RefSeq" id="XP_040781431.1">
    <property type="nucleotide sequence ID" value="XM_040916443.1"/>
</dbReference>
<dbReference type="CDD" id="cd00067">
    <property type="entry name" value="GAL4"/>
    <property type="match status" value="1"/>
</dbReference>
<dbReference type="PROSITE" id="PS50048">
    <property type="entry name" value="ZN2_CY6_FUNGAL_2"/>
    <property type="match status" value="1"/>
</dbReference>
<dbReference type="Pfam" id="PF00172">
    <property type="entry name" value="Zn_clus"/>
    <property type="match status" value="1"/>
</dbReference>
<dbReference type="PANTHER" id="PTHR38111:SF9">
    <property type="entry name" value="ZN(2)-C6 FUNGAL-TYPE DOMAIN-CONTAINING PROTEIN"/>
    <property type="match status" value="1"/>
</dbReference>
<dbReference type="PANTHER" id="PTHR38111">
    <property type="entry name" value="ZN(2)-C6 FUNGAL-TYPE DOMAIN-CONTAINING PROTEIN-RELATED"/>
    <property type="match status" value="1"/>
</dbReference>
<keyword evidence="1" id="KW-0539">Nucleus</keyword>
<feature type="domain" description="Zn(2)-C6 fungal-type" evidence="3">
    <location>
        <begin position="10"/>
        <end position="38"/>
    </location>
</feature>
<sequence>MVGVPGKYKGCNTCRARRVKCDNQRPLCKKCIDSGRECQGYERETIFIVGTVEDKGRCSSHPPRNSKSQSDTASSSRQASPVPESSSRLSPVKPLRSAWDDVVPLSKSGKTYQLRIAALYMPALAYGRTNSAGSRTTLLTLPAYTPVDIQPRYGNEEFQLQAHCLASMASASDSMLLYLFDYNSSLAYTGVSAWEGPLDQEDKIRQMGPGSFTSFPAHHFFVRVYRPAAIVTGLINRKPVFCGEAEWIATPWERHPKAPFDHLLDILSSIPALLQQLDHLLSLDATTARRFMAQDLLDSALGIQAALEHWHASLHHSSRGGGGHHHHHHHHHHRHQAAAHVPFGEPISFRDALAALTFTYYWTAQVLFYPCIGLLGHTISAPVVDEDLRQQAGYGPPRPNNNVDPEAYGTDQLRTVAAHVCRGLDAALAATAQPDLLAFPVRVAETFYGGISVVTQSEDGAMELMWLAAFKDRIVGRGQDLARSVMSKGWKDLADW</sequence>
<evidence type="ECO:0000313" key="4">
    <source>
        <dbReference type="EMBL" id="KAF3770470.1"/>
    </source>
</evidence>
<reference evidence="4" key="1">
    <citation type="journal article" date="2020" name="Phytopathology">
        <title>Genome sequence of the chestnut blight fungus Cryphonectria parasitica EP155: A fundamental resource for an archetypical invasive plant pathogen.</title>
        <authorList>
            <person name="Crouch J.A."/>
            <person name="Dawe A."/>
            <person name="Aerts A."/>
            <person name="Barry K."/>
            <person name="Churchill A.C.L."/>
            <person name="Grimwood J."/>
            <person name="Hillman B."/>
            <person name="Milgroom M.G."/>
            <person name="Pangilinan J."/>
            <person name="Smith M."/>
            <person name="Salamov A."/>
            <person name="Schmutz J."/>
            <person name="Yadav J."/>
            <person name="Grigoriev I.V."/>
            <person name="Nuss D."/>
        </authorList>
    </citation>
    <scope>NUCLEOTIDE SEQUENCE</scope>
    <source>
        <strain evidence="4">EP155</strain>
    </source>
</reference>
<feature type="region of interest" description="Disordered" evidence="2">
    <location>
        <begin position="315"/>
        <end position="337"/>
    </location>
</feature>
<dbReference type="AlphaFoldDB" id="A0A9P4YCD2"/>
<keyword evidence="5" id="KW-1185">Reference proteome</keyword>
<comment type="caution">
    <text evidence="4">The sequence shown here is derived from an EMBL/GenBank/DDBJ whole genome shotgun (WGS) entry which is preliminary data.</text>
</comment>
<dbReference type="Proteomes" id="UP000803844">
    <property type="component" value="Unassembled WGS sequence"/>
</dbReference>
<evidence type="ECO:0000259" key="3">
    <source>
        <dbReference type="PROSITE" id="PS50048"/>
    </source>
</evidence>
<evidence type="ECO:0000313" key="5">
    <source>
        <dbReference type="Proteomes" id="UP000803844"/>
    </source>
</evidence>
<dbReference type="GeneID" id="63833572"/>
<organism evidence="4 5">
    <name type="scientific">Cryphonectria parasitica (strain ATCC 38755 / EP155)</name>
    <dbReference type="NCBI Taxonomy" id="660469"/>
    <lineage>
        <taxon>Eukaryota</taxon>
        <taxon>Fungi</taxon>
        <taxon>Dikarya</taxon>
        <taxon>Ascomycota</taxon>
        <taxon>Pezizomycotina</taxon>
        <taxon>Sordariomycetes</taxon>
        <taxon>Sordariomycetidae</taxon>
        <taxon>Diaporthales</taxon>
        <taxon>Cryphonectriaceae</taxon>
        <taxon>Cryphonectria-Endothia species complex</taxon>
        <taxon>Cryphonectria</taxon>
    </lineage>
</organism>
<gene>
    <name evidence="4" type="ORF">M406DRAFT_247049</name>
</gene>
<protein>
    <recommendedName>
        <fullName evidence="3">Zn(2)-C6 fungal-type domain-containing protein</fullName>
    </recommendedName>
</protein>
<dbReference type="EMBL" id="MU032344">
    <property type="protein sequence ID" value="KAF3770470.1"/>
    <property type="molecule type" value="Genomic_DNA"/>
</dbReference>
<dbReference type="PROSITE" id="PS00463">
    <property type="entry name" value="ZN2_CY6_FUNGAL_1"/>
    <property type="match status" value="1"/>
</dbReference>
<evidence type="ECO:0000256" key="2">
    <source>
        <dbReference type="SAM" id="MobiDB-lite"/>
    </source>
</evidence>
<proteinExistence type="predicted"/>
<dbReference type="InterPro" id="IPR053178">
    <property type="entry name" value="Osmoadaptation_assoc"/>
</dbReference>
<dbReference type="SMART" id="SM00066">
    <property type="entry name" value="GAL4"/>
    <property type="match status" value="1"/>
</dbReference>
<dbReference type="SUPFAM" id="SSF57701">
    <property type="entry name" value="Zn2/Cys6 DNA-binding domain"/>
    <property type="match status" value="1"/>
</dbReference>
<dbReference type="GO" id="GO:0008270">
    <property type="term" value="F:zinc ion binding"/>
    <property type="evidence" value="ECO:0007669"/>
    <property type="project" value="InterPro"/>
</dbReference>
<accession>A0A9P4YCD2</accession>
<feature type="compositionally biased region" description="Polar residues" evidence="2">
    <location>
        <begin position="62"/>
        <end position="89"/>
    </location>
</feature>
<feature type="region of interest" description="Disordered" evidence="2">
    <location>
        <begin position="55"/>
        <end position="93"/>
    </location>
</feature>
<dbReference type="InterPro" id="IPR036864">
    <property type="entry name" value="Zn2-C6_fun-type_DNA-bd_sf"/>
</dbReference>
<dbReference type="InterPro" id="IPR001138">
    <property type="entry name" value="Zn2Cys6_DnaBD"/>
</dbReference>
<evidence type="ECO:0000256" key="1">
    <source>
        <dbReference type="ARBA" id="ARBA00023242"/>
    </source>
</evidence>
<dbReference type="Gene3D" id="4.10.240.10">
    <property type="entry name" value="Zn(2)-C6 fungal-type DNA-binding domain"/>
    <property type="match status" value="1"/>
</dbReference>
<dbReference type="GO" id="GO:0000981">
    <property type="term" value="F:DNA-binding transcription factor activity, RNA polymerase II-specific"/>
    <property type="evidence" value="ECO:0007669"/>
    <property type="project" value="InterPro"/>
</dbReference>